<evidence type="ECO:0000313" key="12">
    <source>
        <dbReference type="Proteomes" id="UP001194580"/>
    </source>
</evidence>
<dbReference type="Gene3D" id="1.50.40.10">
    <property type="entry name" value="Mitochondrial carrier domain"/>
    <property type="match status" value="1"/>
</dbReference>
<keyword evidence="3 10" id="KW-0813">Transport</keyword>
<keyword evidence="8 9" id="KW-0472">Membrane</keyword>
<dbReference type="InterPro" id="IPR050567">
    <property type="entry name" value="Mitochondrial_Carrier"/>
</dbReference>
<dbReference type="PANTHER" id="PTHR45624:SF4">
    <property type="entry name" value="CONGESTED-LIKE TRACHEA PROTEIN-RELATED"/>
    <property type="match status" value="1"/>
</dbReference>
<comment type="similarity">
    <text evidence="2 10">Belongs to the mitochondrial carrier (TC 2.A.29) family.</text>
</comment>
<gene>
    <name evidence="11" type="primary">CRC1</name>
    <name evidence="11" type="ORF">BGZ95_006537</name>
</gene>
<dbReference type="GO" id="GO:1902603">
    <property type="term" value="P:carnitine transmembrane transport"/>
    <property type="evidence" value="ECO:0007669"/>
    <property type="project" value="TreeGrafter"/>
</dbReference>
<evidence type="ECO:0000256" key="10">
    <source>
        <dbReference type="RuleBase" id="RU000488"/>
    </source>
</evidence>
<dbReference type="Proteomes" id="UP001194580">
    <property type="component" value="Unassembled WGS sequence"/>
</dbReference>
<evidence type="ECO:0000256" key="5">
    <source>
        <dbReference type="ARBA" id="ARBA00022737"/>
    </source>
</evidence>
<evidence type="ECO:0000256" key="6">
    <source>
        <dbReference type="ARBA" id="ARBA00022989"/>
    </source>
</evidence>
<feature type="non-terminal residue" evidence="11">
    <location>
        <position position="1"/>
    </location>
</feature>
<name>A0AAD4H878_9FUNG</name>
<evidence type="ECO:0000256" key="9">
    <source>
        <dbReference type="PROSITE-ProRule" id="PRU00282"/>
    </source>
</evidence>
<accession>A0AAD4H878</accession>
<comment type="subcellular location">
    <subcellularLocation>
        <location evidence="1">Mitochondrion membrane</location>
        <topology evidence="1">Multi-pass membrane protein</topology>
    </subcellularLocation>
</comment>
<evidence type="ECO:0000256" key="7">
    <source>
        <dbReference type="ARBA" id="ARBA00023128"/>
    </source>
</evidence>
<dbReference type="Pfam" id="PF00153">
    <property type="entry name" value="Mito_carr"/>
    <property type="match status" value="1"/>
</dbReference>
<reference evidence="11" key="1">
    <citation type="journal article" date="2020" name="Fungal Divers.">
        <title>Resolving the Mortierellaceae phylogeny through synthesis of multi-gene phylogenetics and phylogenomics.</title>
        <authorList>
            <person name="Vandepol N."/>
            <person name="Liber J."/>
            <person name="Desiro A."/>
            <person name="Na H."/>
            <person name="Kennedy M."/>
            <person name="Barry K."/>
            <person name="Grigoriev I.V."/>
            <person name="Miller A.N."/>
            <person name="O'Donnell K."/>
            <person name="Stajich J.E."/>
            <person name="Bonito G."/>
        </authorList>
    </citation>
    <scope>NUCLEOTIDE SEQUENCE</scope>
    <source>
        <strain evidence="11">NRRL 28262</strain>
    </source>
</reference>
<dbReference type="GO" id="GO:0015227">
    <property type="term" value="F:O-acyl-L-carnitine transmembrane transporter activity"/>
    <property type="evidence" value="ECO:0007669"/>
    <property type="project" value="TreeGrafter"/>
</dbReference>
<sequence length="145" mass="15599">MSEFADVKAVEKVVPQTSQVKSFLSGGFGGIASVLVGHPFDLAKVRIQTSATGTYKGTFDVFGKTLKADGVRGLYRGMSTPLVGVTPIFAVSFWAYDLGKKIVHAIPGREPRELNLAEFAFAGFFSAVPTTLLMSPTERIKVLLQ</sequence>
<comment type="caution">
    <text evidence="11">The sequence shown here is derived from an EMBL/GenBank/DDBJ whole genome shotgun (WGS) entry which is preliminary data.</text>
</comment>
<evidence type="ECO:0000256" key="1">
    <source>
        <dbReference type="ARBA" id="ARBA00004225"/>
    </source>
</evidence>
<evidence type="ECO:0000256" key="3">
    <source>
        <dbReference type="ARBA" id="ARBA00022448"/>
    </source>
</evidence>
<dbReference type="InterPro" id="IPR023395">
    <property type="entry name" value="MCP_dom_sf"/>
</dbReference>
<dbReference type="PANTHER" id="PTHR45624">
    <property type="entry name" value="MITOCHONDRIAL BASIC AMINO ACIDS TRANSPORTER-RELATED"/>
    <property type="match status" value="1"/>
</dbReference>
<feature type="repeat" description="Solcar" evidence="9">
    <location>
        <begin position="17"/>
        <end position="102"/>
    </location>
</feature>
<dbReference type="GO" id="GO:0031966">
    <property type="term" value="C:mitochondrial membrane"/>
    <property type="evidence" value="ECO:0007669"/>
    <property type="project" value="UniProtKB-SubCell"/>
</dbReference>
<dbReference type="GO" id="GO:0006839">
    <property type="term" value="P:mitochondrial transport"/>
    <property type="evidence" value="ECO:0007669"/>
    <property type="project" value="TreeGrafter"/>
</dbReference>
<dbReference type="PROSITE" id="PS50920">
    <property type="entry name" value="SOLCAR"/>
    <property type="match status" value="1"/>
</dbReference>
<keyword evidence="12" id="KW-1185">Reference proteome</keyword>
<protein>
    <submittedName>
        <fullName evidence="11">Carnitine transporter</fullName>
    </submittedName>
</protein>
<evidence type="ECO:0000313" key="11">
    <source>
        <dbReference type="EMBL" id="KAG0277078.1"/>
    </source>
</evidence>
<organism evidence="11 12">
    <name type="scientific">Linnemannia exigua</name>
    <dbReference type="NCBI Taxonomy" id="604196"/>
    <lineage>
        <taxon>Eukaryota</taxon>
        <taxon>Fungi</taxon>
        <taxon>Fungi incertae sedis</taxon>
        <taxon>Mucoromycota</taxon>
        <taxon>Mortierellomycotina</taxon>
        <taxon>Mortierellomycetes</taxon>
        <taxon>Mortierellales</taxon>
        <taxon>Mortierellaceae</taxon>
        <taxon>Linnemannia</taxon>
    </lineage>
</organism>
<dbReference type="EMBL" id="JAAAIL010000305">
    <property type="protein sequence ID" value="KAG0277078.1"/>
    <property type="molecule type" value="Genomic_DNA"/>
</dbReference>
<evidence type="ECO:0000256" key="2">
    <source>
        <dbReference type="ARBA" id="ARBA00006375"/>
    </source>
</evidence>
<dbReference type="SUPFAM" id="SSF103506">
    <property type="entry name" value="Mitochondrial carrier"/>
    <property type="match status" value="1"/>
</dbReference>
<keyword evidence="6" id="KW-1133">Transmembrane helix</keyword>
<proteinExistence type="inferred from homology"/>
<keyword evidence="5" id="KW-0677">Repeat</keyword>
<dbReference type="AlphaFoldDB" id="A0AAD4H878"/>
<keyword evidence="7" id="KW-0496">Mitochondrion</keyword>
<evidence type="ECO:0000256" key="4">
    <source>
        <dbReference type="ARBA" id="ARBA00022692"/>
    </source>
</evidence>
<evidence type="ECO:0000256" key="8">
    <source>
        <dbReference type="ARBA" id="ARBA00023136"/>
    </source>
</evidence>
<keyword evidence="4 9" id="KW-0812">Transmembrane</keyword>
<dbReference type="InterPro" id="IPR018108">
    <property type="entry name" value="MCP_transmembrane"/>
</dbReference>